<organism evidence="2 3">
    <name type="scientific">Selenomonas sputigena</name>
    <dbReference type="NCBI Taxonomy" id="69823"/>
    <lineage>
        <taxon>Bacteria</taxon>
        <taxon>Bacillati</taxon>
        <taxon>Bacillota</taxon>
        <taxon>Negativicutes</taxon>
        <taxon>Selenomonadales</taxon>
        <taxon>Selenomonadaceae</taxon>
        <taxon>Selenomonas</taxon>
    </lineage>
</organism>
<dbReference type="RefSeq" id="WP_368847012.1">
    <property type="nucleotide sequence ID" value="NZ_CP194411.1"/>
</dbReference>
<reference evidence="2 3" key="1">
    <citation type="submission" date="2023-04" db="EMBL/GenBank/DDBJ databases">
        <title>Genome Sequence of Selenomonas sputigena ATCC 33150.</title>
        <authorList>
            <person name="Miller D.P."/>
            <person name="Anvari S."/>
            <person name="Polson S.W."/>
            <person name="Macdonald M."/>
            <person name="Mcdowell J.V."/>
        </authorList>
    </citation>
    <scope>NUCLEOTIDE SEQUENCE [LARGE SCALE GENOMIC DNA]</scope>
    <source>
        <strain evidence="2 3">ATCC 33150</strain>
    </source>
</reference>
<feature type="chain" id="PRO_5045964977" description="Lipoprotein" evidence="1">
    <location>
        <begin position="23"/>
        <end position="342"/>
    </location>
</feature>
<evidence type="ECO:0000313" key="2">
    <source>
        <dbReference type="EMBL" id="MEX5285286.1"/>
    </source>
</evidence>
<gene>
    <name evidence="2" type="ORF">QCO44_06480</name>
</gene>
<dbReference type="Proteomes" id="UP001559623">
    <property type="component" value="Unassembled WGS sequence"/>
</dbReference>
<evidence type="ECO:0000256" key="1">
    <source>
        <dbReference type="SAM" id="SignalP"/>
    </source>
</evidence>
<comment type="caution">
    <text evidence="2">The sequence shown here is derived from an EMBL/GenBank/DDBJ whole genome shotgun (WGS) entry which is preliminary data.</text>
</comment>
<dbReference type="SUPFAM" id="SSF101898">
    <property type="entry name" value="NHL repeat"/>
    <property type="match status" value="1"/>
</dbReference>
<sequence>MKTSWKKLLTAASAAIFCAALLTGCLGSNGLGPDAPKEPIAKFKLGDKEVPLYEYKGAELPDFETFHSNLALTKDAIYGISRDAADNKYHLKKMNLKDGAIVSVEDLGPVAMNRISSDATNIYYIGEKEPGTIGCYDGKAATVFKVVGVSPSEVRTIFGGKNAYLAADHFDRSGILFGEISKEGVKDTKVVLPPEDFKKYSSSPDNRDGESNPRIRFADKDGFYLLTEARHGDKETTLPLHMYGPDGKKLRTFECNEGIPADAKKRDVGLNQTMASKDYVIFCNRGYMRIFDKKDGKYVGDIELKLGEQTLRPEGITVDEENHIYFVSQSGKDPNHIYRIDL</sequence>
<name>A0ABV3X534_9FIRM</name>
<keyword evidence="1" id="KW-0732">Signal</keyword>
<dbReference type="PROSITE" id="PS51257">
    <property type="entry name" value="PROKAR_LIPOPROTEIN"/>
    <property type="match status" value="1"/>
</dbReference>
<keyword evidence="3" id="KW-1185">Reference proteome</keyword>
<dbReference type="EMBL" id="JARVLH010000003">
    <property type="protein sequence ID" value="MEX5285286.1"/>
    <property type="molecule type" value="Genomic_DNA"/>
</dbReference>
<evidence type="ECO:0000313" key="3">
    <source>
        <dbReference type="Proteomes" id="UP001559623"/>
    </source>
</evidence>
<accession>A0ABV3X534</accession>
<feature type="signal peptide" evidence="1">
    <location>
        <begin position="1"/>
        <end position="22"/>
    </location>
</feature>
<protein>
    <recommendedName>
        <fullName evidence="4">Lipoprotein</fullName>
    </recommendedName>
</protein>
<evidence type="ECO:0008006" key="4">
    <source>
        <dbReference type="Google" id="ProtNLM"/>
    </source>
</evidence>
<proteinExistence type="predicted"/>